<organism evidence="3 4">
    <name type="scientific">Athelia psychrophila</name>
    <dbReference type="NCBI Taxonomy" id="1759441"/>
    <lineage>
        <taxon>Eukaryota</taxon>
        <taxon>Fungi</taxon>
        <taxon>Dikarya</taxon>
        <taxon>Basidiomycota</taxon>
        <taxon>Agaricomycotina</taxon>
        <taxon>Agaricomycetes</taxon>
        <taxon>Agaricomycetidae</taxon>
        <taxon>Atheliales</taxon>
        <taxon>Atheliaceae</taxon>
        <taxon>Athelia</taxon>
    </lineage>
</organism>
<gene>
    <name evidence="3" type="ORF">FIBSPDRAFT_828728</name>
</gene>
<dbReference type="InterPro" id="IPR025340">
    <property type="entry name" value="DUF4246"/>
</dbReference>
<dbReference type="InterPro" id="IPR049192">
    <property type="entry name" value="DUF4246_C"/>
</dbReference>
<dbReference type="AlphaFoldDB" id="A0A166HJ51"/>
<reference evidence="3 4" key="1">
    <citation type="journal article" date="2016" name="Mol. Biol. Evol.">
        <title>Comparative Genomics of Early-Diverging Mushroom-Forming Fungi Provides Insights into the Origins of Lignocellulose Decay Capabilities.</title>
        <authorList>
            <person name="Nagy L.G."/>
            <person name="Riley R."/>
            <person name="Tritt A."/>
            <person name="Adam C."/>
            <person name="Daum C."/>
            <person name="Floudas D."/>
            <person name="Sun H."/>
            <person name="Yadav J.S."/>
            <person name="Pangilinan J."/>
            <person name="Larsson K.H."/>
            <person name="Matsuura K."/>
            <person name="Barry K."/>
            <person name="Labutti K."/>
            <person name="Kuo R."/>
            <person name="Ohm R.A."/>
            <person name="Bhattacharya S.S."/>
            <person name="Shirouzu T."/>
            <person name="Yoshinaga Y."/>
            <person name="Martin F.M."/>
            <person name="Grigoriev I.V."/>
            <person name="Hibbett D.S."/>
        </authorList>
    </citation>
    <scope>NUCLEOTIDE SEQUENCE [LARGE SCALE GENOMIC DNA]</scope>
    <source>
        <strain evidence="3 4">CBS 109695</strain>
    </source>
</reference>
<sequence length="548" mass="62307">MRLVSLREFAMMRLMDNITDKAGWDSKIVDETIVSKWKLEALASGAAQNAQITERMFNYCISELRFKVESFARTGLVIAYDGNVVKSDTIVPDELRLALKSAAAPLERIPPNQRDWHPGSEDVVLDLVHPSLFPVVYGVTRILKNSTVTLDDCLGRCGEGETLPVPPKGEQGSYLRLPYSTKFQWLPCQVDFGSEEGEVKITSYINNLHPSRNKDLYEVVQKIIAKAMPLWNRTLGPLSTAPNQFDNGRIRFRAPEYGFYEDDDIPEDQMPARLVGEDDDAYGERFVEWATTVLVLPEPQNFSPEDINDGDENTLNLREEFAERGLQVIVKLANIHLTPEKPEYGGGSWHVEGQLNEHICATALYYYDCSNITDSRLAFRQQSSVMEADENPGEQDNHEWLHAIFGCQNEGPSVQYIGDILAKEGRMVTFPNILQHRVLPFKLADPTKPGHRNILALFLVDPHVQVISSANVPCQRRDWWGEELERTRVFPIQLPLELKKEVVANVEDFPISLEEAKRLRLELMEERKGYGAIQDKEFQSTTFNLCEH</sequence>
<accession>A0A166HJ51</accession>
<feature type="domain" description="DUF4246" evidence="1">
    <location>
        <begin position="54"/>
        <end position="483"/>
    </location>
</feature>
<dbReference type="Proteomes" id="UP000076532">
    <property type="component" value="Unassembled WGS sequence"/>
</dbReference>
<dbReference type="PANTHER" id="PTHR33119:SF1">
    <property type="entry name" value="FE2OG DIOXYGENASE DOMAIN-CONTAINING PROTEIN"/>
    <property type="match status" value="1"/>
</dbReference>
<name>A0A166HJ51_9AGAM</name>
<dbReference type="EMBL" id="KV417568">
    <property type="protein sequence ID" value="KZP18914.1"/>
    <property type="molecule type" value="Genomic_DNA"/>
</dbReference>
<dbReference type="PANTHER" id="PTHR33119">
    <property type="entry name" value="IFI3P"/>
    <property type="match status" value="1"/>
</dbReference>
<feature type="domain" description="DUF4246" evidence="2">
    <location>
        <begin position="2"/>
        <end position="40"/>
    </location>
</feature>
<dbReference type="STRING" id="436010.A0A166HJ51"/>
<evidence type="ECO:0000259" key="1">
    <source>
        <dbReference type="Pfam" id="PF14033"/>
    </source>
</evidence>
<keyword evidence="4" id="KW-1185">Reference proteome</keyword>
<dbReference type="InterPro" id="IPR049207">
    <property type="entry name" value="DUF4246_N"/>
</dbReference>
<evidence type="ECO:0000313" key="3">
    <source>
        <dbReference type="EMBL" id="KZP18914.1"/>
    </source>
</evidence>
<evidence type="ECO:0000313" key="4">
    <source>
        <dbReference type="Proteomes" id="UP000076532"/>
    </source>
</evidence>
<dbReference type="Pfam" id="PF14033">
    <property type="entry name" value="DUF4246"/>
    <property type="match status" value="1"/>
</dbReference>
<dbReference type="Pfam" id="PF21666">
    <property type="entry name" value="DUF4246_N"/>
    <property type="match status" value="1"/>
</dbReference>
<protein>
    <submittedName>
        <fullName evidence="3">Uncharacterized protein</fullName>
    </submittedName>
</protein>
<dbReference type="OrthoDB" id="415532at2759"/>
<proteinExistence type="predicted"/>
<evidence type="ECO:0000259" key="2">
    <source>
        <dbReference type="Pfam" id="PF21666"/>
    </source>
</evidence>